<keyword evidence="3" id="KW-1185">Reference proteome</keyword>
<dbReference type="SUPFAM" id="SSF55729">
    <property type="entry name" value="Acyl-CoA N-acyltransferases (Nat)"/>
    <property type="match status" value="2"/>
</dbReference>
<dbReference type="InterPro" id="IPR024320">
    <property type="entry name" value="LPG_synthase_C"/>
</dbReference>
<gene>
    <name evidence="2" type="ORF">bsdtw1_03018</name>
</gene>
<sequence>MIQFKTLELSDKDIFQKYLKDYKFSTYEYSYLTLYLWKNLFKVEFGFFDGALIIKKTENHTGTYFMEPIGYTNDNLKSIINELINIKKEDSNIKTLFRDIEENFLIKLKELYGEELTIEEDEDNFDYIYETEKLATLSGKKLHSKKNKYNQFIKSYCYEIRDIRDEKVVEDCIAFETKWNIEKDQLDEQLVIEEQGVKEVLENLESLNAIGIAVYVDDEIAGFTIGEIVNDDMAIIHIEKGNIDYQGIYAFINRSFVNEYLGNIKYINREEDRGIAGLRKAKLAYQPIRLERKYIVNI</sequence>
<dbReference type="Pfam" id="PF09924">
    <property type="entry name" value="LPG_synthase_C"/>
    <property type="match status" value="1"/>
</dbReference>
<dbReference type="EMBL" id="BLZR01000001">
    <property type="protein sequence ID" value="GFP76907.1"/>
    <property type="molecule type" value="Genomic_DNA"/>
</dbReference>
<protein>
    <recommendedName>
        <fullName evidence="1">Phosphatidylglycerol lysyltransferase C-terminal domain-containing protein</fullName>
    </recommendedName>
</protein>
<evidence type="ECO:0000259" key="1">
    <source>
        <dbReference type="Pfam" id="PF09924"/>
    </source>
</evidence>
<evidence type="ECO:0000313" key="2">
    <source>
        <dbReference type="EMBL" id="GFP76907.1"/>
    </source>
</evidence>
<dbReference type="Gene3D" id="3.40.630.30">
    <property type="match status" value="1"/>
</dbReference>
<dbReference type="PIRSF" id="PIRSF018688">
    <property type="entry name" value="UCP018688"/>
    <property type="match status" value="1"/>
</dbReference>
<reference evidence="2 3" key="1">
    <citation type="submission" date="2020-07" db="EMBL/GenBank/DDBJ databases">
        <title>A new beta-1,3-glucan-decomposing anaerobic bacterium isolated from anoxic soil subjected to biological soil disinfestation.</title>
        <authorList>
            <person name="Ueki A."/>
            <person name="Tonouchi A."/>
        </authorList>
    </citation>
    <scope>NUCLEOTIDE SEQUENCE [LARGE SCALE GENOMIC DNA]</scope>
    <source>
        <strain evidence="2 3">TW1</strain>
    </source>
</reference>
<accession>A0A6V8SI82</accession>
<evidence type="ECO:0000313" key="3">
    <source>
        <dbReference type="Proteomes" id="UP000580568"/>
    </source>
</evidence>
<dbReference type="RefSeq" id="WP_183278307.1">
    <property type="nucleotide sequence ID" value="NZ_BLZR01000001.1"/>
</dbReference>
<dbReference type="Proteomes" id="UP000580568">
    <property type="component" value="Unassembled WGS sequence"/>
</dbReference>
<feature type="domain" description="Phosphatidylglycerol lysyltransferase C-terminal" evidence="1">
    <location>
        <begin position="22"/>
        <end position="296"/>
    </location>
</feature>
<dbReference type="InterPro" id="IPR016732">
    <property type="entry name" value="UCP018688"/>
</dbReference>
<name>A0A6V8SI82_9CLOT</name>
<proteinExistence type="predicted"/>
<comment type="caution">
    <text evidence="2">The sequence shown here is derived from an EMBL/GenBank/DDBJ whole genome shotgun (WGS) entry which is preliminary data.</text>
</comment>
<dbReference type="PANTHER" id="PTHR41373">
    <property type="entry name" value="DUF2156 DOMAIN-CONTAINING PROTEIN"/>
    <property type="match status" value="1"/>
</dbReference>
<dbReference type="PANTHER" id="PTHR41373:SF1">
    <property type="entry name" value="PHOSPHATIDYLGLYCEROL LYSYLTRANSFERASE C-TERMINAL DOMAIN-CONTAINING PROTEIN"/>
    <property type="match status" value="1"/>
</dbReference>
<dbReference type="AlphaFoldDB" id="A0A6V8SI82"/>
<organism evidence="2 3">
    <name type="scientific">Clostridium fungisolvens</name>
    <dbReference type="NCBI Taxonomy" id="1604897"/>
    <lineage>
        <taxon>Bacteria</taxon>
        <taxon>Bacillati</taxon>
        <taxon>Bacillota</taxon>
        <taxon>Clostridia</taxon>
        <taxon>Eubacteriales</taxon>
        <taxon>Clostridiaceae</taxon>
        <taxon>Clostridium</taxon>
    </lineage>
</organism>
<dbReference type="InterPro" id="IPR016181">
    <property type="entry name" value="Acyl_CoA_acyltransferase"/>
</dbReference>